<accession>A0A6L2L4Q0</accession>
<dbReference type="AlphaFoldDB" id="A0A6L2L4Q0"/>
<organism evidence="2">
    <name type="scientific">Tanacetum cinerariifolium</name>
    <name type="common">Dalmatian daisy</name>
    <name type="synonym">Chrysanthemum cinerariifolium</name>
    <dbReference type="NCBI Taxonomy" id="118510"/>
    <lineage>
        <taxon>Eukaryota</taxon>
        <taxon>Viridiplantae</taxon>
        <taxon>Streptophyta</taxon>
        <taxon>Embryophyta</taxon>
        <taxon>Tracheophyta</taxon>
        <taxon>Spermatophyta</taxon>
        <taxon>Magnoliopsida</taxon>
        <taxon>eudicotyledons</taxon>
        <taxon>Gunneridae</taxon>
        <taxon>Pentapetalae</taxon>
        <taxon>asterids</taxon>
        <taxon>campanulids</taxon>
        <taxon>Asterales</taxon>
        <taxon>Asteraceae</taxon>
        <taxon>Asteroideae</taxon>
        <taxon>Anthemideae</taxon>
        <taxon>Anthemidinae</taxon>
        <taxon>Tanacetum</taxon>
    </lineage>
</organism>
<proteinExistence type="predicted"/>
<dbReference type="EMBL" id="BKCJ010003681">
    <property type="protein sequence ID" value="GEU56556.1"/>
    <property type="molecule type" value="Genomic_DNA"/>
</dbReference>
<gene>
    <name evidence="2" type="ORF">Tci_028534</name>
</gene>
<reference evidence="2" key="1">
    <citation type="journal article" date="2019" name="Sci. Rep.">
        <title>Draft genome of Tanacetum cinerariifolium, the natural source of mosquito coil.</title>
        <authorList>
            <person name="Yamashiro T."/>
            <person name="Shiraishi A."/>
            <person name="Satake H."/>
            <person name="Nakayama K."/>
        </authorList>
    </citation>
    <scope>NUCLEOTIDE SEQUENCE</scope>
</reference>
<evidence type="ECO:0000313" key="2">
    <source>
        <dbReference type="EMBL" id="GEU56556.1"/>
    </source>
</evidence>
<comment type="caution">
    <text evidence="2">The sequence shown here is derived from an EMBL/GenBank/DDBJ whole genome shotgun (WGS) entry which is preliminary data.</text>
</comment>
<evidence type="ECO:0000256" key="1">
    <source>
        <dbReference type="SAM" id="MobiDB-lite"/>
    </source>
</evidence>
<protein>
    <submittedName>
        <fullName evidence="2">Uncharacterized protein</fullName>
    </submittedName>
</protein>
<feature type="region of interest" description="Disordered" evidence="1">
    <location>
        <begin position="142"/>
        <end position="161"/>
    </location>
</feature>
<sequence length="202" mass="23225">MKQAELKHIDGDTNEPRPAEVWCLMEQQVWHVLWMCYLLKRWHWFGRGDAKVNFNTASRFGVNIAELIIVTIKPVLVSQVENPPLSLELDEETAPEGQQQHVILVEDTAEDEPFDLGYRATRRRALERTRYIVPSTYEVGQGFGSTPNQQLETTGETPTQTHTRLPIHTTWEDLEDSTIYRNIECDIPLVRLPVRALPAPLP</sequence>
<name>A0A6L2L4Q0_TANCI</name>